<protein>
    <submittedName>
        <fullName evidence="1">Uncharacterized protein</fullName>
    </submittedName>
</protein>
<keyword evidence="2" id="KW-1185">Reference proteome</keyword>
<evidence type="ECO:0000313" key="2">
    <source>
        <dbReference type="Proteomes" id="UP000078287"/>
    </source>
</evidence>
<dbReference type="Proteomes" id="UP000078287">
    <property type="component" value="Unassembled WGS sequence"/>
</dbReference>
<proteinExistence type="predicted"/>
<dbReference type="RefSeq" id="WP_066791611.1">
    <property type="nucleotide sequence ID" value="NZ_LWQS01000125.1"/>
</dbReference>
<evidence type="ECO:0000313" key="1">
    <source>
        <dbReference type="EMBL" id="OAN36302.1"/>
    </source>
</evidence>
<accession>A0A178LRN9</accession>
<gene>
    <name evidence="1" type="ORF">A6A03_06005</name>
</gene>
<organism evidence="1 2">
    <name type="scientific">Chloroflexus islandicus</name>
    <dbReference type="NCBI Taxonomy" id="1707952"/>
    <lineage>
        <taxon>Bacteria</taxon>
        <taxon>Bacillati</taxon>
        <taxon>Chloroflexota</taxon>
        <taxon>Chloroflexia</taxon>
        <taxon>Chloroflexales</taxon>
        <taxon>Chloroflexineae</taxon>
        <taxon>Chloroflexaceae</taxon>
        <taxon>Chloroflexus</taxon>
    </lineage>
</organism>
<dbReference type="EMBL" id="LWQS01000125">
    <property type="protein sequence ID" value="OAN36302.1"/>
    <property type="molecule type" value="Genomic_DNA"/>
</dbReference>
<reference evidence="1 2" key="1">
    <citation type="submission" date="2016-04" db="EMBL/GenBank/DDBJ databases">
        <title>Chloroflexus islandicus sp. nov., a thermophilic filamentous anoxygenic phototrophic bacterium from geyser Strokkur (Iceland).</title>
        <authorList>
            <person name="Gaisin V.A."/>
            <person name="Kalashnikov A.M."/>
            <person name="Sukhacheva M.V."/>
            <person name="Grouzdev D.S."/>
            <person name="Ivanov T.M."/>
            <person name="Kuznetsov B."/>
            <person name="Gorlenko V.M."/>
        </authorList>
    </citation>
    <scope>NUCLEOTIDE SEQUENCE [LARGE SCALE GENOMIC DNA]</scope>
    <source>
        <strain evidence="2">isl-2</strain>
    </source>
</reference>
<name>A0A178LRN9_9CHLR</name>
<comment type="caution">
    <text evidence="1">The sequence shown here is derived from an EMBL/GenBank/DDBJ whole genome shotgun (WGS) entry which is preliminary data.</text>
</comment>
<sequence length="63" mass="6760">MGSDGNGDGAILYNTVNALAIDSRGKLYIGGSFENVANDLFADFVAAYQMPDVFRVFVPAINR</sequence>
<dbReference type="AlphaFoldDB" id="A0A178LRN9"/>